<dbReference type="EC" id="6.1.1.9" evidence="2 13"/>
<reference evidence="17" key="1">
    <citation type="submission" date="2018-01" db="EMBL/GenBank/DDBJ databases">
        <authorList>
            <person name="Kerou L M."/>
        </authorList>
    </citation>
    <scope>NUCLEOTIDE SEQUENCE [LARGE SCALE GENOMIC DNA]</scope>
    <source>
        <strain evidence="17">SCU2</strain>
    </source>
</reference>
<dbReference type="Gene3D" id="1.10.730.10">
    <property type="entry name" value="Isoleucyl-tRNA Synthetase, Domain 1"/>
    <property type="match status" value="1"/>
</dbReference>
<dbReference type="InterPro" id="IPR009008">
    <property type="entry name" value="Val/Leu/Ile-tRNA-synth_edit"/>
</dbReference>
<name>A0A2K5ASI6_9ARCH</name>
<sequence>MIEPRIKEKVWDASIEERLLEIWKEEGLYRFTIDESRKPFVIDTPPPYPSGRPWHIGAAAHYAQIDMIARTARMMGYNVYFPIGIDRNGLPVEIYTERVKKVSMRSVGRERFLELCKNALDELEHEMVAIMRRLGLSADLTNYYRTDSEEYRALTQATFIDLWHRGLVYEATRPNNYCPDCGTTIADAEVVYKDMPSKLAYIRFRVEDGSSNSNSNSNKDGGDGEIVIATTRPELLCSCRAVIVNPDDGRYKHLYGKTAVVPIYNTMVKITPHPSANMDFGSGAVMICSYGDHTDVQLFRELGLQEVIALDSNGLMTSNAGKYAGMKVKDARDAIIDDLDKMGLIVKVENIMHRTPVCERSNTPIEIIPMKEFYIKQLQFVNELKDIASKMIFHPEMHRQILLNWLNSIAIDWPISRRRFYATEVPIWYCKKCGKPNLPEKGRYYRPWKEKPPFSKCSYCDGREFVGEERTFDTWMDSSISPLFISKYASDERFFNYTYPATLRPQAKDIVRTWLHYTILRCYQLTGKAPFERAWIMGYGLDEKGERMSKSKGNVIDPYPVISKYGADTFRFWSASEVNLGYDFRCSEQRIAGMQKFLTKLWNMARFISSFPRVEISKSLQASDRWILAELSLLIERCMQGYREFNFFVPANAVREFVWNIFAPHYIEMVKARAYGQGFSKDEQDAACYTLHECLSTILLLLAPITPFITDHLWRALYSSRSIHLERFPEARWEKEMSRYTDAIVEFNSMVWNAKKSSGKSLRDQIAISIPDELKEFSKDLKAMHNIVT</sequence>
<evidence type="ECO:0000256" key="1">
    <source>
        <dbReference type="ARBA" id="ARBA00004496"/>
    </source>
</evidence>
<dbReference type="SUPFAM" id="SSF50677">
    <property type="entry name" value="ValRS/IleRS/LeuRS editing domain"/>
    <property type="match status" value="1"/>
</dbReference>
<dbReference type="Gene3D" id="3.40.50.620">
    <property type="entry name" value="HUPs"/>
    <property type="match status" value="2"/>
</dbReference>
<evidence type="ECO:0000256" key="13">
    <source>
        <dbReference type="NCBIfam" id="TIGR00422"/>
    </source>
</evidence>
<feature type="domain" description="Aminoacyl-tRNA synthetase class Ia" evidence="14">
    <location>
        <begin position="19"/>
        <end position="577"/>
    </location>
</feature>
<dbReference type="NCBIfam" id="TIGR00422">
    <property type="entry name" value="valS"/>
    <property type="match status" value="1"/>
</dbReference>
<accession>A0A2K5ASI6</accession>
<evidence type="ECO:0000259" key="15">
    <source>
        <dbReference type="Pfam" id="PF08264"/>
    </source>
</evidence>
<dbReference type="GO" id="GO:0006438">
    <property type="term" value="P:valyl-tRNA aminoacylation"/>
    <property type="evidence" value="ECO:0007669"/>
    <property type="project" value="UniProtKB-UniRule"/>
</dbReference>
<evidence type="ECO:0000256" key="4">
    <source>
        <dbReference type="ARBA" id="ARBA00022598"/>
    </source>
</evidence>
<comment type="similarity">
    <text evidence="12">Belongs to the class-I aminoacyl-tRNA synthetase family. ValS type 2 subfamily.</text>
</comment>
<keyword evidence="3" id="KW-0963">Cytoplasm</keyword>
<dbReference type="NCBIfam" id="NF009687">
    <property type="entry name" value="PRK13208.1"/>
    <property type="match status" value="1"/>
</dbReference>
<organism evidence="16 17">
    <name type="scientific">Candidatus Nitrosocaldus cavascurensis</name>
    <dbReference type="NCBI Taxonomy" id="2058097"/>
    <lineage>
        <taxon>Archaea</taxon>
        <taxon>Nitrososphaerota</taxon>
        <taxon>Nitrososphaeria</taxon>
        <taxon>Candidatus Nitrosocaldales</taxon>
        <taxon>Candidatus Nitrosocaldaceae</taxon>
        <taxon>Candidatus Nitrosocaldus</taxon>
    </lineage>
</organism>
<comment type="function">
    <text evidence="11">Catalyzes the attachment of valine to tRNA(Val). As ValRS can inadvertently accommodate and process structurally similar amino acids such as threonine, to avoid such errors, it has a 'posttransfer' editing activity that hydrolyzes mischarged Thr-tRNA(Val) in a tRNA-dependent manner.</text>
</comment>
<evidence type="ECO:0000256" key="8">
    <source>
        <dbReference type="ARBA" id="ARBA00023146"/>
    </source>
</evidence>
<dbReference type="GO" id="GO:0005829">
    <property type="term" value="C:cytosol"/>
    <property type="evidence" value="ECO:0007669"/>
    <property type="project" value="TreeGrafter"/>
</dbReference>
<evidence type="ECO:0000256" key="9">
    <source>
        <dbReference type="ARBA" id="ARBA00024407"/>
    </source>
</evidence>
<dbReference type="KEGG" id="ncv:NCAV_1452"/>
<evidence type="ECO:0000256" key="12">
    <source>
        <dbReference type="ARBA" id="ARBA00061452"/>
    </source>
</evidence>
<keyword evidence="4 16" id="KW-0436">Ligase</keyword>
<dbReference type="SUPFAM" id="SSF52374">
    <property type="entry name" value="Nucleotidylyl transferase"/>
    <property type="match status" value="1"/>
</dbReference>
<evidence type="ECO:0000256" key="5">
    <source>
        <dbReference type="ARBA" id="ARBA00022741"/>
    </source>
</evidence>
<keyword evidence="6" id="KW-0067">ATP-binding</keyword>
<dbReference type="GO" id="GO:0005524">
    <property type="term" value="F:ATP binding"/>
    <property type="evidence" value="ECO:0007669"/>
    <property type="project" value="UniProtKB-KW"/>
</dbReference>
<keyword evidence="7" id="KW-0648">Protein biosynthesis</keyword>
<evidence type="ECO:0000256" key="11">
    <source>
        <dbReference type="ARBA" id="ARBA00055630"/>
    </source>
</evidence>
<protein>
    <recommendedName>
        <fullName evidence="9 13">Valine--tRNA ligase</fullName>
        <ecNumber evidence="2 13">6.1.1.9</ecNumber>
    </recommendedName>
</protein>
<dbReference type="SUPFAM" id="SSF47323">
    <property type="entry name" value="Anticodon-binding domain of a subclass of class I aminoacyl-tRNA synthetases"/>
    <property type="match status" value="1"/>
</dbReference>
<evidence type="ECO:0000256" key="6">
    <source>
        <dbReference type="ARBA" id="ARBA00022840"/>
    </source>
</evidence>
<dbReference type="InterPro" id="IPR002300">
    <property type="entry name" value="aa-tRNA-synth_Ia"/>
</dbReference>
<dbReference type="AlphaFoldDB" id="A0A2K5ASI6"/>
<dbReference type="InterPro" id="IPR014729">
    <property type="entry name" value="Rossmann-like_a/b/a_fold"/>
</dbReference>
<evidence type="ECO:0000259" key="14">
    <source>
        <dbReference type="Pfam" id="PF00133"/>
    </source>
</evidence>
<keyword evidence="17" id="KW-1185">Reference proteome</keyword>
<dbReference type="Pfam" id="PF00133">
    <property type="entry name" value="tRNA-synt_1"/>
    <property type="match status" value="1"/>
</dbReference>
<dbReference type="GO" id="GO:0004832">
    <property type="term" value="F:valine-tRNA ligase activity"/>
    <property type="evidence" value="ECO:0007669"/>
    <property type="project" value="UniProtKB-UniRule"/>
</dbReference>
<keyword evidence="5" id="KW-0547">Nucleotide-binding</keyword>
<dbReference type="PANTHER" id="PTHR11946">
    <property type="entry name" value="VALYL-TRNA SYNTHETASES"/>
    <property type="match status" value="1"/>
</dbReference>
<dbReference type="InterPro" id="IPR013155">
    <property type="entry name" value="M/V/L/I-tRNA-synth_anticd-bd"/>
</dbReference>
<dbReference type="GO" id="GO:0002161">
    <property type="term" value="F:aminoacyl-tRNA deacylase activity"/>
    <property type="evidence" value="ECO:0007669"/>
    <property type="project" value="InterPro"/>
</dbReference>
<evidence type="ECO:0000256" key="3">
    <source>
        <dbReference type="ARBA" id="ARBA00022490"/>
    </source>
</evidence>
<evidence type="ECO:0000256" key="10">
    <source>
        <dbReference type="ARBA" id="ARBA00047552"/>
    </source>
</evidence>
<comment type="subcellular location">
    <subcellularLocation>
        <location evidence="1">Cytoplasm</location>
    </subcellularLocation>
</comment>
<dbReference type="InterPro" id="IPR033705">
    <property type="entry name" value="Anticodon_Ia_Val"/>
</dbReference>
<evidence type="ECO:0000313" key="16">
    <source>
        <dbReference type="EMBL" id="SPC34618.1"/>
    </source>
</evidence>
<proteinExistence type="inferred from homology"/>
<dbReference type="Pfam" id="PF08264">
    <property type="entry name" value="Anticodon_1"/>
    <property type="match status" value="1"/>
</dbReference>
<dbReference type="InterPro" id="IPR009080">
    <property type="entry name" value="tRNAsynth_Ia_anticodon-bd"/>
</dbReference>
<gene>
    <name evidence="16" type="primary">valS</name>
    <name evidence="16" type="ORF">NCAV_1452</name>
</gene>
<evidence type="ECO:0000313" key="17">
    <source>
        <dbReference type="Proteomes" id="UP000236248"/>
    </source>
</evidence>
<dbReference type="CDD" id="cd07962">
    <property type="entry name" value="Anticodon_Ia_Val"/>
    <property type="match status" value="1"/>
</dbReference>
<dbReference type="FunFam" id="3.40.50.620:FF:000192">
    <property type="entry name" value="Valine--tRNA ligase"/>
    <property type="match status" value="1"/>
</dbReference>
<dbReference type="PANTHER" id="PTHR11946:SF93">
    <property type="entry name" value="VALINE--TRNA LIGASE, CHLOROPLASTIC_MITOCHONDRIAL 2"/>
    <property type="match status" value="1"/>
</dbReference>
<dbReference type="EMBL" id="LT981265">
    <property type="protein sequence ID" value="SPC34618.1"/>
    <property type="molecule type" value="Genomic_DNA"/>
</dbReference>
<dbReference type="Proteomes" id="UP000236248">
    <property type="component" value="Chromosome NCAV"/>
</dbReference>
<evidence type="ECO:0000256" key="2">
    <source>
        <dbReference type="ARBA" id="ARBA00013169"/>
    </source>
</evidence>
<dbReference type="InterPro" id="IPR002303">
    <property type="entry name" value="Valyl-tRNA_ligase"/>
</dbReference>
<dbReference type="PRINTS" id="PR00986">
    <property type="entry name" value="TRNASYNTHVAL"/>
</dbReference>
<evidence type="ECO:0000256" key="7">
    <source>
        <dbReference type="ARBA" id="ARBA00022917"/>
    </source>
</evidence>
<keyword evidence="8" id="KW-0030">Aminoacyl-tRNA synthetase</keyword>
<comment type="catalytic activity">
    <reaction evidence="10">
        <text>tRNA(Val) + L-valine + ATP = L-valyl-tRNA(Val) + AMP + diphosphate</text>
        <dbReference type="Rhea" id="RHEA:10704"/>
        <dbReference type="Rhea" id="RHEA-COMP:9672"/>
        <dbReference type="Rhea" id="RHEA-COMP:9708"/>
        <dbReference type="ChEBI" id="CHEBI:30616"/>
        <dbReference type="ChEBI" id="CHEBI:33019"/>
        <dbReference type="ChEBI" id="CHEBI:57762"/>
        <dbReference type="ChEBI" id="CHEBI:78442"/>
        <dbReference type="ChEBI" id="CHEBI:78537"/>
        <dbReference type="ChEBI" id="CHEBI:456215"/>
        <dbReference type="EC" id="6.1.1.9"/>
    </reaction>
</comment>
<feature type="domain" description="Methionyl/Valyl/Leucyl/Isoleucyl-tRNA synthetase anticodon-binding" evidence="15">
    <location>
        <begin position="624"/>
        <end position="765"/>
    </location>
</feature>